<dbReference type="OrthoDB" id="9797743at2"/>
<dbReference type="PATRIC" id="fig|33935.3.peg.1938"/>
<dbReference type="SFLD" id="SFLDG01129">
    <property type="entry name" value="C1.5:_HAD__Beta-PGM__Phosphata"/>
    <property type="match status" value="1"/>
</dbReference>
<evidence type="ECO:0000256" key="2">
    <source>
        <dbReference type="ARBA" id="ARBA00022723"/>
    </source>
</evidence>
<comment type="caution">
    <text evidence="4">The sequence shown here is derived from an EMBL/GenBank/DDBJ whole genome shotgun (WGS) entry which is preliminary data.</text>
</comment>
<dbReference type="GO" id="GO:0016787">
    <property type="term" value="F:hydrolase activity"/>
    <property type="evidence" value="ECO:0007669"/>
    <property type="project" value="UniProtKB-KW"/>
</dbReference>
<dbReference type="SFLD" id="SFLDG01135">
    <property type="entry name" value="C1.5.6:_HAD__Beta-PGM__Phospha"/>
    <property type="match status" value="1"/>
</dbReference>
<dbReference type="PANTHER" id="PTHR18901">
    <property type="entry name" value="2-DEOXYGLUCOSE-6-PHOSPHATE PHOSPHATASE 2"/>
    <property type="match status" value="1"/>
</dbReference>
<organism evidence="4 5">
    <name type="scientific">Lysinibacillus macroides</name>
    <dbReference type="NCBI Taxonomy" id="33935"/>
    <lineage>
        <taxon>Bacteria</taxon>
        <taxon>Bacillati</taxon>
        <taxon>Bacillota</taxon>
        <taxon>Bacilli</taxon>
        <taxon>Bacillales</taxon>
        <taxon>Bacillaceae</taxon>
        <taxon>Lysinibacillus</taxon>
    </lineage>
</organism>
<dbReference type="PRINTS" id="PR00413">
    <property type="entry name" value="HADHALOGNASE"/>
</dbReference>
<reference evidence="4 5" key="1">
    <citation type="submission" date="2015-07" db="EMBL/GenBank/DDBJ databases">
        <title>Genome sequencing project for genomic taxonomy and phylogenomics of Bacillus-like bacteria.</title>
        <authorList>
            <person name="Liu B."/>
            <person name="Wang J."/>
            <person name="Zhu Y."/>
            <person name="Liu G."/>
            <person name="Chen Q."/>
            <person name="Chen Z."/>
            <person name="Che J."/>
            <person name="Ge C."/>
            <person name="Shi H."/>
            <person name="Pan Z."/>
            <person name="Liu X."/>
        </authorList>
    </citation>
    <scope>NUCLEOTIDE SEQUENCE [LARGE SCALE GENOMIC DNA]</scope>
    <source>
        <strain evidence="4 5">DSM 54</strain>
    </source>
</reference>
<dbReference type="Pfam" id="PF13419">
    <property type="entry name" value="HAD_2"/>
    <property type="match status" value="1"/>
</dbReference>
<name>A0A0N1J024_9BACI</name>
<keyword evidence="2" id="KW-0479">Metal-binding</keyword>
<dbReference type="NCBIfam" id="TIGR01509">
    <property type="entry name" value="HAD-SF-IA-v3"/>
    <property type="match status" value="1"/>
</dbReference>
<dbReference type="NCBIfam" id="TIGR01549">
    <property type="entry name" value="HAD-SF-IA-v1"/>
    <property type="match status" value="1"/>
</dbReference>
<sequence length="222" mass="24984">MMKAIIFDFDGTIIDTETAWYNVFRDAYARYGVDLSLETYSKCLGTSLQSFNPYTYLSTHHHVKLDLAAFQTSIQQSHAQLMEKEAMRPGILKLLQQAKEAGLRIGLASSSNRQWVDKFVDSLGIRDYFECFCTADTVKQVKPDPELYLQALEQLGVHANEAMAIEDSPNGARAAVVAGLHTVVIPNTITKRLSFDQGHYTIDSFENYDLQDLVTCFTQPIN</sequence>
<dbReference type="GO" id="GO:0046872">
    <property type="term" value="F:metal ion binding"/>
    <property type="evidence" value="ECO:0007669"/>
    <property type="project" value="UniProtKB-KW"/>
</dbReference>
<dbReference type="InterPro" id="IPR006439">
    <property type="entry name" value="HAD-SF_hydro_IA"/>
</dbReference>
<dbReference type="EMBL" id="LGCI01000010">
    <property type="protein sequence ID" value="KOY80685.1"/>
    <property type="molecule type" value="Genomic_DNA"/>
</dbReference>
<comment type="similarity">
    <text evidence="1">Belongs to the HAD-like hydrolase superfamily. CbbY/CbbZ/Gph/YieH family.</text>
</comment>
<evidence type="ECO:0000256" key="1">
    <source>
        <dbReference type="ARBA" id="ARBA00006171"/>
    </source>
</evidence>
<gene>
    <name evidence="4" type="ORF">ADM90_15975</name>
</gene>
<proteinExistence type="inferred from homology"/>
<dbReference type="InterPro" id="IPR023214">
    <property type="entry name" value="HAD_sf"/>
</dbReference>
<protein>
    <submittedName>
        <fullName evidence="4">Phosphoglycolate phosphatase</fullName>
    </submittedName>
</protein>
<dbReference type="AlphaFoldDB" id="A0A0N1J024"/>
<accession>A0A0N1J024</accession>
<dbReference type="Proteomes" id="UP000037977">
    <property type="component" value="Unassembled WGS sequence"/>
</dbReference>
<dbReference type="RefSeq" id="WP_053995928.1">
    <property type="nucleotide sequence ID" value="NZ_CP065643.1"/>
</dbReference>
<dbReference type="InterPro" id="IPR036412">
    <property type="entry name" value="HAD-like_sf"/>
</dbReference>
<dbReference type="Gene3D" id="3.40.50.1000">
    <property type="entry name" value="HAD superfamily/HAD-like"/>
    <property type="match status" value="1"/>
</dbReference>
<dbReference type="InterPro" id="IPR041492">
    <property type="entry name" value="HAD_2"/>
</dbReference>
<evidence type="ECO:0000256" key="3">
    <source>
        <dbReference type="ARBA" id="ARBA00022801"/>
    </source>
</evidence>
<dbReference type="FunFam" id="3.40.50.1000:FF:000036">
    <property type="entry name" value="HAD family hydrolase"/>
    <property type="match status" value="1"/>
</dbReference>
<dbReference type="InterPro" id="IPR023198">
    <property type="entry name" value="PGP-like_dom2"/>
</dbReference>
<dbReference type="PANTHER" id="PTHR18901:SF38">
    <property type="entry name" value="PSEUDOURIDINE-5'-PHOSPHATASE"/>
    <property type="match status" value="1"/>
</dbReference>
<dbReference type="Gene3D" id="1.10.150.240">
    <property type="entry name" value="Putative phosphatase, domain 2"/>
    <property type="match status" value="1"/>
</dbReference>
<dbReference type="STRING" id="33935.ADM90_15975"/>
<evidence type="ECO:0000313" key="5">
    <source>
        <dbReference type="Proteomes" id="UP000037977"/>
    </source>
</evidence>
<evidence type="ECO:0000313" key="4">
    <source>
        <dbReference type="EMBL" id="KOY80685.1"/>
    </source>
</evidence>
<dbReference type="SFLD" id="SFLDS00003">
    <property type="entry name" value="Haloacid_Dehalogenase"/>
    <property type="match status" value="1"/>
</dbReference>
<keyword evidence="5" id="KW-1185">Reference proteome</keyword>
<dbReference type="SUPFAM" id="SSF56784">
    <property type="entry name" value="HAD-like"/>
    <property type="match status" value="1"/>
</dbReference>
<keyword evidence="3" id="KW-0378">Hydrolase</keyword>